<protein>
    <recommendedName>
        <fullName evidence="1">DUF7931 domain-containing protein</fullName>
    </recommendedName>
</protein>
<reference evidence="3" key="1">
    <citation type="journal article" date="2019" name="Int. J. Syst. Evol. Microbiol.">
        <title>The Global Catalogue of Microorganisms (GCM) 10K type strain sequencing project: providing services to taxonomists for standard genome sequencing and annotation.</title>
        <authorList>
            <consortium name="The Broad Institute Genomics Platform"/>
            <consortium name="The Broad Institute Genome Sequencing Center for Infectious Disease"/>
            <person name="Wu L."/>
            <person name="Ma J."/>
        </authorList>
    </citation>
    <scope>NUCLEOTIDE SEQUENCE [LARGE SCALE GENOMIC DNA]</scope>
    <source>
        <strain evidence="3">CCM 7480</strain>
    </source>
</reference>
<dbReference type="Proteomes" id="UP001595665">
    <property type="component" value="Unassembled WGS sequence"/>
</dbReference>
<organism evidence="2 3">
    <name type="scientific">Massilia haematophila</name>
    <dbReference type="NCBI Taxonomy" id="457923"/>
    <lineage>
        <taxon>Bacteria</taxon>
        <taxon>Pseudomonadati</taxon>
        <taxon>Pseudomonadota</taxon>
        <taxon>Betaproteobacteria</taxon>
        <taxon>Burkholderiales</taxon>
        <taxon>Oxalobacteraceae</taxon>
        <taxon>Telluria group</taxon>
        <taxon>Massilia</taxon>
    </lineage>
</organism>
<gene>
    <name evidence="2" type="ORF">ACFOPH_12415</name>
</gene>
<evidence type="ECO:0000313" key="2">
    <source>
        <dbReference type="EMBL" id="MFC3459037.1"/>
    </source>
</evidence>
<comment type="caution">
    <text evidence="2">The sequence shown here is derived from an EMBL/GenBank/DDBJ whole genome shotgun (WGS) entry which is preliminary data.</text>
</comment>
<proteinExistence type="predicted"/>
<feature type="domain" description="DUF7931" evidence="1">
    <location>
        <begin position="13"/>
        <end position="148"/>
    </location>
</feature>
<keyword evidence="3" id="KW-1185">Reference proteome</keyword>
<dbReference type="Pfam" id="PF25559">
    <property type="entry name" value="DUF7931"/>
    <property type="match status" value="1"/>
</dbReference>
<evidence type="ECO:0000313" key="3">
    <source>
        <dbReference type="Proteomes" id="UP001595665"/>
    </source>
</evidence>
<sequence length="159" mass="18173">MSEPPAIRFDTRRDCETQWRAVLERARQRLDMFDPDFAVFPLGALEADARLRAFLGGGGHLRLAMHDSGHIERHYPRFLRLLRDHGHLVECRQTPRTLRQLTDSFCIADDVHVLRRFHSDHLRGEADFEAPGAADLPAHRFAAIWEESGLILTPTVTGL</sequence>
<name>A0ABV7PMT4_9BURK</name>
<dbReference type="InterPro" id="IPR057691">
    <property type="entry name" value="DUF7931"/>
</dbReference>
<dbReference type="RefSeq" id="WP_379735535.1">
    <property type="nucleotide sequence ID" value="NZ_JBHRVV010000001.1"/>
</dbReference>
<dbReference type="EMBL" id="JBHRVV010000001">
    <property type="protein sequence ID" value="MFC3459037.1"/>
    <property type="molecule type" value="Genomic_DNA"/>
</dbReference>
<accession>A0ABV7PMT4</accession>
<evidence type="ECO:0000259" key="1">
    <source>
        <dbReference type="Pfam" id="PF25559"/>
    </source>
</evidence>